<dbReference type="Proteomes" id="UP001604336">
    <property type="component" value="Unassembled WGS sequence"/>
</dbReference>
<accession>A0ABD1QH13</accession>
<organism evidence="1 2">
    <name type="scientific">Abeliophyllum distichum</name>
    <dbReference type="NCBI Taxonomy" id="126358"/>
    <lineage>
        <taxon>Eukaryota</taxon>
        <taxon>Viridiplantae</taxon>
        <taxon>Streptophyta</taxon>
        <taxon>Embryophyta</taxon>
        <taxon>Tracheophyta</taxon>
        <taxon>Spermatophyta</taxon>
        <taxon>Magnoliopsida</taxon>
        <taxon>eudicotyledons</taxon>
        <taxon>Gunneridae</taxon>
        <taxon>Pentapetalae</taxon>
        <taxon>asterids</taxon>
        <taxon>lamiids</taxon>
        <taxon>Lamiales</taxon>
        <taxon>Oleaceae</taxon>
        <taxon>Forsythieae</taxon>
        <taxon>Abeliophyllum</taxon>
    </lineage>
</organism>
<comment type="caution">
    <text evidence="1">The sequence shown here is derived from an EMBL/GenBank/DDBJ whole genome shotgun (WGS) entry which is preliminary data.</text>
</comment>
<name>A0ABD1QH13_9LAMI</name>
<proteinExistence type="predicted"/>
<dbReference type="AlphaFoldDB" id="A0ABD1QH13"/>
<sequence>MTRNIDMRMEMATNLNETAFIEESDFNLAGANHRAPMETSNCSPLVGELTEGWPVVIRLVEFAVVLGVKPRSAEDVVLFFGVGPIWDGVRAIRMVVRVVVHPHWSPGPAREGSGHGQLGPD</sequence>
<gene>
    <name evidence="1" type="ORF">Adt_36132</name>
</gene>
<evidence type="ECO:0000313" key="2">
    <source>
        <dbReference type="Proteomes" id="UP001604336"/>
    </source>
</evidence>
<dbReference type="EMBL" id="JBFOLK010000011">
    <property type="protein sequence ID" value="KAL2475396.1"/>
    <property type="molecule type" value="Genomic_DNA"/>
</dbReference>
<keyword evidence="2" id="KW-1185">Reference proteome</keyword>
<evidence type="ECO:0000313" key="1">
    <source>
        <dbReference type="EMBL" id="KAL2475396.1"/>
    </source>
</evidence>
<reference evidence="2" key="1">
    <citation type="submission" date="2024-07" db="EMBL/GenBank/DDBJ databases">
        <title>Two chromosome-level genome assemblies of Korean endemic species Abeliophyllum distichum and Forsythia ovata (Oleaceae).</title>
        <authorList>
            <person name="Jang H."/>
        </authorList>
    </citation>
    <scope>NUCLEOTIDE SEQUENCE [LARGE SCALE GENOMIC DNA]</scope>
</reference>
<protein>
    <submittedName>
        <fullName evidence="1">Uncharacterized protein</fullName>
    </submittedName>
</protein>